<evidence type="ECO:0000256" key="3">
    <source>
        <dbReference type="ARBA" id="ARBA00022448"/>
    </source>
</evidence>
<dbReference type="InterPro" id="IPR013875">
    <property type="entry name" value="Pam17"/>
</dbReference>
<feature type="transmembrane region" description="Helical" evidence="12">
    <location>
        <begin position="120"/>
        <end position="140"/>
    </location>
</feature>
<evidence type="ECO:0000256" key="4">
    <source>
        <dbReference type="ARBA" id="ARBA00022692"/>
    </source>
</evidence>
<evidence type="ECO:0000313" key="15">
    <source>
        <dbReference type="Proteomes" id="UP000053789"/>
    </source>
</evidence>
<comment type="subcellular location">
    <subcellularLocation>
        <location evidence="1 12">Mitochondrion inner membrane</location>
        <topology evidence="1 12">Multi-pass membrane protein</topology>
    </subcellularLocation>
</comment>
<evidence type="ECO:0000256" key="6">
    <source>
        <dbReference type="ARBA" id="ARBA00022927"/>
    </source>
</evidence>
<gene>
    <name evidence="14" type="ORF">Z519_04492</name>
</gene>
<keyword evidence="7" id="KW-0809">Transit peptide</keyword>
<dbReference type="VEuPathDB" id="FungiDB:Z519_04492"/>
<feature type="compositionally biased region" description="Low complexity" evidence="13">
    <location>
        <begin position="79"/>
        <end position="103"/>
    </location>
</feature>
<reference evidence="14" key="1">
    <citation type="submission" date="2015-01" db="EMBL/GenBank/DDBJ databases">
        <title>The Genome Sequence of Cladophialophora bantiana CBS 173.52.</title>
        <authorList>
            <consortium name="The Broad Institute Genomics Platform"/>
            <person name="Cuomo C."/>
            <person name="de Hoog S."/>
            <person name="Gorbushina A."/>
            <person name="Stielow B."/>
            <person name="Teixiera M."/>
            <person name="Abouelleil A."/>
            <person name="Chapman S.B."/>
            <person name="Priest M."/>
            <person name="Young S.K."/>
            <person name="Wortman J."/>
            <person name="Nusbaum C."/>
            <person name="Birren B."/>
        </authorList>
    </citation>
    <scope>NUCLEOTIDE SEQUENCE [LARGE SCALE GENOMIC DNA]</scope>
    <source>
        <strain evidence="14">CBS 173.52</strain>
    </source>
</reference>
<dbReference type="HOGENOM" id="CLU_068297_0_1_1"/>
<dbReference type="EMBL" id="KN846985">
    <property type="protein sequence ID" value="KIW94516.1"/>
    <property type="molecule type" value="Genomic_DNA"/>
</dbReference>
<comment type="function">
    <text evidence="12">Component of the PAM complex, a complex required for the translocation of transit peptide-containing proteins from the inner membrane into the mitochondrial matrix in an ATP-dependent manner.</text>
</comment>
<dbReference type="Proteomes" id="UP000053789">
    <property type="component" value="Unassembled WGS sequence"/>
</dbReference>
<dbReference type="GO" id="GO:0030150">
    <property type="term" value="P:protein import into mitochondrial matrix"/>
    <property type="evidence" value="ECO:0007669"/>
    <property type="project" value="UniProtKB-UniRule"/>
</dbReference>
<dbReference type="GO" id="GO:0001405">
    <property type="term" value="C:PAM complex, Tim23 associated import motor"/>
    <property type="evidence" value="ECO:0007669"/>
    <property type="project" value="UniProtKB-UniRule"/>
</dbReference>
<evidence type="ECO:0000256" key="5">
    <source>
        <dbReference type="ARBA" id="ARBA00022792"/>
    </source>
</evidence>
<feature type="transmembrane region" description="Helical" evidence="12">
    <location>
        <begin position="160"/>
        <end position="185"/>
    </location>
</feature>
<evidence type="ECO:0000256" key="10">
    <source>
        <dbReference type="ARBA" id="ARBA00023128"/>
    </source>
</evidence>
<dbReference type="AlphaFoldDB" id="A0A0D2EXA4"/>
<evidence type="ECO:0000256" key="12">
    <source>
        <dbReference type="RuleBase" id="RU367146"/>
    </source>
</evidence>
<dbReference type="OrthoDB" id="5970083at2759"/>
<evidence type="ECO:0000313" key="14">
    <source>
        <dbReference type="EMBL" id="KIW94516.1"/>
    </source>
</evidence>
<feature type="compositionally biased region" description="Low complexity" evidence="13">
    <location>
        <begin position="58"/>
        <end position="72"/>
    </location>
</feature>
<keyword evidence="3 12" id="KW-0813">Transport</keyword>
<keyword evidence="9 12" id="KW-0811">Translocation</keyword>
<evidence type="ECO:0000256" key="8">
    <source>
        <dbReference type="ARBA" id="ARBA00022989"/>
    </source>
</evidence>
<accession>A0A0D2EXA4</accession>
<keyword evidence="11 12" id="KW-0472">Membrane</keyword>
<keyword evidence="4 12" id="KW-0812">Transmembrane</keyword>
<organism evidence="14 15">
    <name type="scientific">Cladophialophora bantiana (strain ATCC 10958 / CBS 173.52 / CDC B-1940 / NIH 8579)</name>
    <name type="common">Xylohypha bantiana</name>
    <dbReference type="NCBI Taxonomy" id="1442370"/>
    <lineage>
        <taxon>Eukaryota</taxon>
        <taxon>Fungi</taxon>
        <taxon>Dikarya</taxon>
        <taxon>Ascomycota</taxon>
        <taxon>Pezizomycotina</taxon>
        <taxon>Eurotiomycetes</taxon>
        <taxon>Chaetothyriomycetidae</taxon>
        <taxon>Chaetothyriales</taxon>
        <taxon>Herpotrichiellaceae</taxon>
        <taxon>Cladophialophora</taxon>
    </lineage>
</organism>
<evidence type="ECO:0000256" key="11">
    <source>
        <dbReference type="ARBA" id="ARBA00023136"/>
    </source>
</evidence>
<evidence type="ECO:0000256" key="9">
    <source>
        <dbReference type="ARBA" id="ARBA00023010"/>
    </source>
</evidence>
<keyword evidence="5 12" id="KW-0999">Mitochondrion inner membrane</keyword>
<evidence type="ECO:0000256" key="7">
    <source>
        <dbReference type="ARBA" id="ARBA00022946"/>
    </source>
</evidence>
<sequence>MSTRTARLGLQLIQTRTILAPTKNVLPTSRREASSVALVARSHHRVSASKFTPLAANPPSTTTTPSSFFTPSLCRTRKASTSASAATSTPSSPLSSSSSSSSTALDWNTFFRLRTVRRRYALTSSIITSFASTAGALVAFSEIPAFADNITKIIPTDPVIGIGIATFGATFFGWLIGPAFGNTLWRLLHRSRLPEFNKKEREFFERIKKHRVNPSGASTNNPVPDFYGEKVGSVAGYRRWLKDQRAFNRKRGGNYPSTV</sequence>
<dbReference type="PANTHER" id="PTHR28021:SF1">
    <property type="entry name" value="PRESEQUENCE TRANSLOCATED-ASSOCIATED MOTOR SUBUNIT PAM17, MITOCHONDRIAL"/>
    <property type="match status" value="1"/>
</dbReference>
<feature type="region of interest" description="Disordered" evidence="13">
    <location>
        <begin position="50"/>
        <end position="103"/>
    </location>
</feature>
<dbReference type="PANTHER" id="PTHR28021">
    <property type="entry name" value="PRESEQUENCE TRANSLOCATED-ASSOCIATED MOTOR SUBUNIT PAM17, MITOCHONDRIAL"/>
    <property type="match status" value="1"/>
</dbReference>
<dbReference type="RefSeq" id="XP_016621185.1">
    <property type="nucleotide sequence ID" value="XM_016762238.1"/>
</dbReference>
<keyword evidence="15" id="KW-1185">Reference proteome</keyword>
<dbReference type="GeneID" id="27697420"/>
<proteinExistence type="inferred from homology"/>
<name>A0A0D2EXA4_CLAB1</name>
<keyword evidence="10 12" id="KW-0496">Mitochondrion</keyword>
<evidence type="ECO:0000256" key="13">
    <source>
        <dbReference type="SAM" id="MobiDB-lite"/>
    </source>
</evidence>
<keyword evidence="6 12" id="KW-0653">Protein transport</keyword>
<keyword evidence="8 12" id="KW-1133">Transmembrane helix</keyword>
<evidence type="ECO:0000256" key="2">
    <source>
        <dbReference type="ARBA" id="ARBA00006837"/>
    </source>
</evidence>
<comment type="similarity">
    <text evidence="2 12">Belongs to the PAM17 family.</text>
</comment>
<protein>
    <recommendedName>
        <fullName evidence="12">Presequence translocated-associated motor subunit PAM17</fullName>
    </recommendedName>
</protein>
<evidence type="ECO:0000256" key="1">
    <source>
        <dbReference type="ARBA" id="ARBA00004448"/>
    </source>
</evidence>
<comment type="subunit">
    <text evidence="12">Component of the PAM complex.</text>
</comment>
<dbReference type="Pfam" id="PF08566">
    <property type="entry name" value="Pam17"/>
    <property type="match status" value="1"/>
</dbReference>